<protein>
    <recommendedName>
        <fullName evidence="7">Glycerol kinase</fullName>
        <ecNumber evidence="7">2.7.1.30</ecNumber>
    </recommendedName>
    <alternativeName>
        <fullName evidence="7">ATP:glycerol 3-phosphotransferase</fullName>
    </alternativeName>
    <alternativeName>
        <fullName evidence="7">Glycerokinase</fullName>
        <shortName evidence="7">GK</shortName>
    </alternativeName>
</protein>
<feature type="binding site" evidence="7">
    <location>
        <position position="266"/>
    </location>
    <ligand>
        <name>ATP</name>
        <dbReference type="ChEBI" id="CHEBI:30616"/>
    </ligand>
</feature>
<dbReference type="Pfam" id="PF02782">
    <property type="entry name" value="FGGY_C"/>
    <property type="match status" value="1"/>
</dbReference>
<dbReference type="PROSITE" id="PS00933">
    <property type="entry name" value="FGGY_KINASES_1"/>
    <property type="match status" value="1"/>
</dbReference>
<feature type="binding site" evidence="7">
    <location>
        <position position="414"/>
    </location>
    <ligand>
        <name>ADP</name>
        <dbReference type="ChEBI" id="CHEBI:456216"/>
    </ligand>
</feature>
<feature type="binding site" evidence="7">
    <location>
        <position position="244"/>
    </location>
    <ligand>
        <name>glycerol</name>
        <dbReference type="ChEBI" id="CHEBI:17754"/>
    </ligand>
</feature>
<feature type="binding site" evidence="7">
    <location>
        <position position="266"/>
    </location>
    <ligand>
        <name>ADP</name>
        <dbReference type="ChEBI" id="CHEBI:456216"/>
    </ligand>
</feature>
<evidence type="ECO:0000256" key="4">
    <source>
        <dbReference type="ARBA" id="ARBA00022777"/>
    </source>
</evidence>
<dbReference type="PANTHER" id="PTHR10196:SF78">
    <property type="entry name" value="GLYCEROL KINASE"/>
    <property type="match status" value="1"/>
</dbReference>
<feature type="domain" description="Carbohydrate kinase FGGY N-terminal" evidence="9">
    <location>
        <begin position="4"/>
        <end position="251"/>
    </location>
</feature>
<feature type="binding site" evidence="7">
    <location>
        <position position="82"/>
    </location>
    <ligand>
        <name>glycerol</name>
        <dbReference type="ChEBI" id="CHEBI:17754"/>
    </ligand>
</feature>
<dbReference type="HAMAP" id="MF_00186">
    <property type="entry name" value="Glycerol_kin"/>
    <property type="match status" value="1"/>
</dbReference>
<keyword evidence="6 7" id="KW-0067">ATP-binding</keyword>
<evidence type="ECO:0000256" key="5">
    <source>
        <dbReference type="ARBA" id="ARBA00022798"/>
    </source>
</evidence>
<keyword evidence="4 7" id="KW-0418">Kinase</keyword>
<evidence type="ECO:0000256" key="2">
    <source>
        <dbReference type="ARBA" id="ARBA00022679"/>
    </source>
</evidence>
<keyword evidence="12" id="KW-1185">Reference proteome</keyword>
<dbReference type="PROSITE" id="PS00445">
    <property type="entry name" value="FGGY_KINASES_2"/>
    <property type="match status" value="1"/>
</dbReference>
<feature type="binding site" evidence="7">
    <location>
        <position position="14"/>
    </location>
    <ligand>
        <name>ATP</name>
        <dbReference type="ChEBI" id="CHEBI:30616"/>
    </ligand>
</feature>
<proteinExistence type="inferred from homology"/>
<comment type="activity regulation">
    <text evidence="7">Inhibited by fructose 1,6-bisphosphate (FBP).</text>
</comment>
<feature type="binding site" evidence="7">
    <location>
        <position position="83"/>
    </location>
    <ligand>
        <name>glycerol</name>
        <dbReference type="ChEBI" id="CHEBI:17754"/>
    </ligand>
</feature>
<keyword evidence="3 7" id="KW-0547">Nucleotide-binding</keyword>
<dbReference type="Pfam" id="PF00370">
    <property type="entry name" value="FGGY_N"/>
    <property type="match status" value="1"/>
</dbReference>
<dbReference type="InterPro" id="IPR018484">
    <property type="entry name" value="FGGY_N"/>
</dbReference>
<dbReference type="Gene3D" id="3.30.420.40">
    <property type="match status" value="2"/>
</dbReference>
<keyword evidence="5 7" id="KW-0319">Glycerol metabolism</keyword>
<comment type="function">
    <text evidence="7">Key enzyme in the regulation of glycerol uptake and metabolism. Catalyzes the phosphorylation of glycerol to yield sn-glycerol 3-phosphate.</text>
</comment>
<reference evidence="11 12" key="1">
    <citation type="submission" date="2016-08" db="EMBL/GenBank/DDBJ databases">
        <title>Draft genome sequence of Candidatus Piscirickettsia litoralis, from seawater.</title>
        <authorList>
            <person name="Wan X."/>
            <person name="Lee A.J."/>
            <person name="Hou S."/>
            <person name="Donachie S.P."/>
        </authorList>
    </citation>
    <scope>NUCLEOTIDE SEQUENCE [LARGE SCALE GENOMIC DNA]</scope>
    <source>
        <strain evidence="11 12">Y2</strain>
    </source>
</reference>
<dbReference type="Proteomes" id="UP000094329">
    <property type="component" value="Unassembled WGS sequence"/>
</dbReference>
<feature type="binding site" evidence="7">
    <location>
        <position position="245"/>
    </location>
    <ligand>
        <name>glycerol</name>
        <dbReference type="ChEBI" id="CHEBI:17754"/>
    </ligand>
</feature>
<feature type="binding site" evidence="7">
    <location>
        <position position="309"/>
    </location>
    <ligand>
        <name>ADP</name>
        <dbReference type="ChEBI" id="CHEBI:456216"/>
    </ligand>
</feature>
<evidence type="ECO:0000313" key="12">
    <source>
        <dbReference type="Proteomes" id="UP000094329"/>
    </source>
</evidence>
<comment type="caution">
    <text evidence="7">Lacks conserved residue(s) required for the propagation of feature annotation.</text>
</comment>
<dbReference type="EC" id="2.7.1.30" evidence="7"/>
<evidence type="ECO:0000256" key="8">
    <source>
        <dbReference type="RuleBase" id="RU003733"/>
    </source>
</evidence>
<comment type="pathway">
    <text evidence="7">Polyol metabolism; glycerol degradation via glycerol kinase pathway; sn-glycerol 3-phosphate from glycerol: step 1/1.</text>
</comment>
<dbReference type="EMBL" id="MDTU01000001">
    <property type="protein sequence ID" value="ODN41669.1"/>
    <property type="molecule type" value="Genomic_DNA"/>
</dbReference>
<evidence type="ECO:0000256" key="6">
    <source>
        <dbReference type="ARBA" id="ARBA00022840"/>
    </source>
</evidence>
<dbReference type="NCBIfam" id="TIGR01311">
    <property type="entry name" value="glycerol_kin"/>
    <property type="match status" value="1"/>
</dbReference>
<evidence type="ECO:0000259" key="9">
    <source>
        <dbReference type="Pfam" id="PF00370"/>
    </source>
</evidence>
<evidence type="ECO:0000256" key="7">
    <source>
        <dbReference type="HAMAP-Rule" id="MF_00186"/>
    </source>
</evidence>
<feature type="binding site" evidence="7">
    <location>
        <position position="12"/>
    </location>
    <ligand>
        <name>ATP</name>
        <dbReference type="ChEBI" id="CHEBI:30616"/>
    </ligand>
</feature>
<name>A0ABX3A6E3_9GAMM</name>
<dbReference type="PIRSF" id="PIRSF000538">
    <property type="entry name" value="GlpK"/>
    <property type="match status" value="1"/>
</dbReference>
<feature type="binding site" evidence="7">
    <location>
        <position position="12"/>
    </location>
    <ligand>
        <name>sn-glycerol 3-phosphate</name>
        <dbReference type="ChEBI" id="CHEBI:57597"/>
    </ligand>
</feature>
<comment type="similarity">
    <text evidence="1 7 8">Belongs to the FGGY kinase family.</text>
</comment>
<feature type="binding site" evidence="7">
    <location>
        <position position="13"/>
    </location>
    <ligand>
        <name>ATP</name>
        <dbReference type="ChEBI" id="CHEBI:30616"/>
    </ligand>
</feature>
<sequence length="494" mass="54276">MSGYILSIDQGTTSTRAIVFNREGQSVGQHQIEFKQYFPEGGWVEHDAEDIWQTTLVSCQKAIENSGILASQVAAIGISNQRETTLVWNKATGKVLGRAIVWQDRRTTEQCEALAKEPGCLQMIQDKTGLLLDPYFSATKLQWILDHTEGAREQAERGELAFGTVDTFLLWRLTGGSSHKTDATNASRTLLYNIHTQQWDEELLALFNIPYALLPEVTDNSGHFGVADREHFGTEIPVTGMAGDQQAAAFGQACFSEGMIKSTYGTGCFMLMNTGQKALTSKNRLLTTIAYRLQGKVNYALEGSIFVAGAAVHWLRDAVKMIEKASDTETIANSVESSGGVYLVPAFTGLGAPYWDPQARGALLGMTRDTGVNHIVRAALEAVCYQTKDLLLAMNNDGAKFQTTLRVDGGMAHNRWVLQFLADILEVTVERPNCVETSALGAAYLAGLGAGIYHSTDEIAELWHKESQFTPVMSEEKRTQLYQGWLDAVGRIRS</sequence>
<comment type="catalytic activity">
    <reaction evidence="7">
        <text>glycerol + ATP = sn-glycerol 3-phosphate + ADP + H(+)</text>
        <dbReference type="Rhea" id="RHEA:21644"/>
        <dbReference type="ChEBI" id="CHEBI:15378"/>
        <dbReference type="ChEBI" id="CHEBI:17754"/>
        <dbReference type="ChEBI" id="CHEBI:30616"/>
        <dbReference type="ChEBI" id="CHEBI:57597"/>
        <dbReference type="ChEBI" id="CHEBI:456216"/>
        <dbReference type="EC" id="2.7.1.30"/>
    </reaction>
</comment>
<accession>A0ABX3A6E3</accession>
<dbReference type="RefSeq" id="WP_069311471.1">
    <property type="nucleotide sequence ID" value="NZ_MDTU01000001.1"/>
</dbReference>
<feature type="binding site" evidence="7">
    <location>
        <position position="244"/>
    </location>
    <ligand>
        <name>sn-glycerol 3-phosphate</name>
        <dbReference type="ChEBI" id="CHEBI:57597"/>
    </ligand>
</feature>
<dbReference type="InterPro" id="IPR018483">
    <property type="entry name" value="Carb_kinase_FGGY_CS"/>
</dbReference>
<feature type="binding site" evidence="7">
    <location>
        <position position="135"/>
    </location>
    <ligand>
        <name>glycerol</name>
        <dbReference type="ChEBI" id="CHEBI:17754"/>
    </ligand>
</feature>
<evidence type="ECO:0000256" key="1">
    <source>
        <dbReference type="ARBA" id="ARBA00009156"/>
    </source>
</evidence>
<feature type="binding site" evidence="7">
    <location>
        <position position="12"/>
    </location>
    <ligand>
        <name>ADP</name>
        <dbReference type="ChEBI" id="CHEBI:456216"/>
    </ligand>
</feature>
<dbReference type="GO" id="GO:0016301">
    <property type="term" value="F:kinase activity"/>
    <property type="evidence" value="ECO:0007669"/>
    <property type="project" value="UniProtKB-KW"/>
</dbReference>
<keyword evidence="2 7" id="KW-0808">Transferase</keyword>
<feature type="binding site" evidence="7">
    <location>
        <position position="83"/>
    </location>
    <ligand>
        <name>sn-glycerol 3-phosphate</name>
        <dbReference type="ChEBI" id="CHEBI:57597"/>
    </ligand>
</feature>
<evidence type="ECO:0000256" key="3">
    <source>
        <dbReference type="ARBA" id="ARBA00022741"/>
    </source>
</evidence>
<dbReference type="NCBIfam" id="NF000756">
    <property type="entry name" value="PRK00047.1"/>
    <property type="match status" value="1"/>
</dbReference>
<evidence type="ECO:0000313" key="11">
    <source>
        <dbReference type="EMBL" id="ODN41669.1"/>
    </source>
</evidence>
<organism evidence="11 12">
    <name type="scientific">Piscirickettsia litoralis</name>
    <dbReference type="NCBI Taxonomy" id="1891921"/>
    <lineage>
        <taxon>Bacteria</taxon>
        <taxon>Pseudomonadati</taxon>
        <taxon>Pseudomonadota</taxon>
        <taxon>Gammaproteobacteria</taxon>
        <taxon>Thiotrichales</taxon>
        <taxon>Piscirickettsiaceae</taxon>
        <taxon>Piscirickettsia</taxon>
    </lineage>
</organism>
<dbReference type="InterPro" id="IPR000577">
    <property type="entry name" value="Carb_kinase_FGGY"/>
</dbReference>
<feature type="domain" description="Carbohydrate kinase FGGY C-terminal" evidence="10">
    <location>
        <begin position="262"/>
        <end position="448"/>
    </location>
</feature>
<feature type="binding site" evidence="7">
    <location>
        <position position="309"/>
    </location>
    <ligand>
        <name>ATP</name>
        <dbReference type="ChEBI" id="CHEBI:30616"/>
    </ligand>
</feature>
<dbReference type="CDD" id="cd07786">
    <property type="entry name" value="FGGY_EcGK_like"/>
    <property type="match status" value="1"/>
</dbReference>
<dbReference type="SUPFAM" id="SSF53067">
    <property type="entry name" value="Actin-like ATPase domain"/>
    <property type="match status" value="2"/>
</dbReference>
<comment type="caution">
    <text evidence="11">The sequence shown here is derived from an EMBL/GenBank/DDBJ whole genome shotgun (WGS) entry which is preliminary data.</text>
</comment>
<dbReference type="PANTHER" id="PTHR10196">
    <property type="entry name" value="SUGAR KINASE"/>
    <property type="match status" value="1"/>
</dbReference>
<feature type="binding site" evidence="7">
    <location>
        <position position="410"/>
    </location>
    <ligand>
        <name>ATP</name>
        <dbReference type="ChEBI" id="CHEBI:30616"/>
    </ligand>
</feature>
<feature type="binding site" evidence="7">
    <location>
        <position position="16"/>
    </location>
    <ligand>
        <name>ADP</name>
        <dbReference type="ChEBI" id="CHEBI:456216"/>
    </ligand>
</feature>
<dbReference type="InterPro" id="IPR005999">
    <property type="entry name" value="Glycerol_kin"/>
</dbReference>
<gene>
    <name evidence="7" type="primary">glpK</name>
    <name evidence="11" type="ORF">BGC07_00075</name>
</gene>
<dbReference type="InterPro" id="IPR043129">
    <property type="entry name" value="ATPase_NBD"/>
</dbReference>
<evidence type="ECO:0000259" key="10">
    <source>
        <dbReference type="Pfam" id="PF02782"/>
    </source>
</evidence>
<feature type="binding site" evidence="7">
    <location>
        <position position="82"/>
    </location>
    <ligand>
        <name>sn-glycerol 3-phosphate</name>
        <dbReference type="ChEBI" id="CHEBI:57597"/>
    </ligand>
</feature>
<dbReference type="InterPro" id="IPR018485">
    <property type="entry name" value="FGGY_C"/>
</dbReference>
<feature type="binding site" evidence="7">
    <location>
        <position position="410"/>
    </location>
    <ligand>
        <name>ADP</name>
        <dbReference type="ChEBI" id="CHEBI:456216"/>
    </ligand>
</feature>
<feature type="binding site" evidence="7">
    <location>
        <position position="135"/>
    </location>
    <ligand>
        <name>sn-glycerol 3-phosphate</name>
        <dbReference type="ChEBI" id="CHEBI:57597"/>
    </ligand>
</feature>